<dbReference type="Pfam" id="PF13385">
    <property type="entry name" value="Laminin_G_3"/>
    <property type="match status" value="1"/>
</dbReference>
<reference evidence="8" key="1">
    <citation type="submission" date="2020-04" db="EMBL/GenBank/DDBJ databases">
        <title>Hybrid Assembly of Korean Phytophthora infestans isolates.</title>
        <authorList>
            <person name="Prokchorchik M."/>
            <person name="Lee Y."/>
            <person name="Seo J."/>
            <person name="Cho J.-H."/>
            <person name="Park Y.-E."/>
            <person name="Jang D.-C."/>
            <person name="Im J.-S."/>
            <person name="Choi J.-G."/>
            <person name="Park H.-J."/>
            <person name="Lee G.-B."/>
            <person name="Lee Y.-G."/>
            <person name="Hong S.-Y."/>
            <person name="Cho K."/>
            <person name="Sohn K.H."/>
        </authorList>
    </citation>
    <scope>NUCLEOTIDE SEQUENCE</scope>
    <source>
        <strain evidence="8">KR_1_A1</strain>
    </source>
</reference>
<keyword evidence="2" id="KW-0479">Metal-binding</keyword>
<gene>
    <name evidence="8" type="ORF">GN244_ATG15440</name>
</gene>
<evidence type="ECO:0000256" key="1">
    <source>
        <dbReference type="ARBA" id="ARBA00001913"/>
    </source>
</evidence>
<dbReference type="SMART" id="SM00560">
    <property type="entry name" value="LamGL"/>
    <property type="match status" value="1"/>
</dbReference>
<dbReference type="GO" id="GO:0046872">
    <property type="term" value="F:metal ion binding"/>
    <property type="evidence" value="ECO:0007669"/>
    <property type="project" value="UniProtKB-KW"/>
</dbReference>
<sequence length="3261" mass="343312">MRRSLLRTSLLLLFYLRLPTVAHADIAGASVTPASLNAGVVTDVAVTFTSGVDVDVDGSVLVEFPTGFYISSGTTVAVTATGSTTALSVVSVSSTQLSVLVRTTKISAGVAFGFTMTDVTNPGEQTTSDFTVSTYDSGNTLIERSAAVSGIAIAKTALAFINVVPDSLNAGVTGTVTVAFTSAVRLPVGSKVEMTFPSDFTVLSSTLSSATNIDSSSTVVTSGSVVTVTIAGSVVSAGSNVSLKLDGVTNPGAKTTGTFAVATTDSSSRVFQAGTAVSAVNIVSTTLSGVAVNVVSGIAGAVSIYSVDFTTNAGVPVGGSVVLRVPIDYSLSGSISFVDSLKLVTWTGIVDGQSVKFKAVTPYAAGQHSVQVKFLENPGTSTTGSFMVSTIDADGFLLESASCAGVTIVPGSIADAVFTPQLAHPGIASRVDISFTTSAGLAENSLLILELPSGDYDAAVPGLSVVVATPASFSATASWNSTNAALLILVSSSTTIPHGTAVTLQVTALEMPQSTRATSTSASIQSWNAKGLKLDESSPLTLSAITAVQSLPCTWSTETPNPGITSNVLVTFKTNGKVPVGGKIVLRIPTYDFYANSSGRAPSVVFKSPSSVVATATWDVSNAALELVVANDSIPAYHAGVQVKIMKLDTPISVRAASRFPASVTTFDPVGVAIDGPSVLQMDAITAGNILGGRLWTAVNAVAGVTSDQTIELFLTGRIDPGGKFEFTLPDSQWSMAASGVATFIVPNLTDAAGSVVWDTVTRMMTVTLTGTTPILSYSGVTLLLRDVSNPPKETGVHNAYLTTRAADNRIIDGPDTLSVMTISRGALAGTKTWASITTTSASMQSDQRFKFTLSGALPSGSIILVTLPAGGWRMANSAVSEVSFSLPVSGVTAHSVNWSPTTYELRVVTDGDMSEGTSVELLVEDMINPFSSSVAGTCTVTTMLSDAGVVAESRDIAVNAITSDVLATEGSLVSKVATPGVLSTQTITFTTGGKLEAGAKFCITFPDGWTLMASTFASLTLPAPTQSSPLTRELNATSHTLCMQTAVAINQETVVSIVLTDILSPESVRSEQGAKLVIQSHLGGNVNTGSIRMNAIAEGALTGPLMWQTLMLSPGPVAGLRTSASLAFKTTGHVAAGGSIVVELPFEWVMASTCKATFVRPAVLGKVACSQNNISILMSDDLVEATDVNISFTGVYNPPLVRPEGVASCRTMAPDGGEIDASNSVTTGAIVAAVTGITNSGDHLTAVVGLAKVFTFEGSALAENDVVKFVDASTSNDANCGESTTGQSDVGGVGVKYLSANRDVSVKFSQSSQDGKRFAVCYKFGHNPFKLYAALGIMVKEIQSVSSSVGFPDIAVADFVKTWTFNGNGISGGDQVRWIDLDVAQSAAYVSTPPDCLDTSTLAKLASPTSETLMAPEDAYTRIIQGDSNVSLAFSAESSGRTFCLCFKFGSEPFMVYPAIKIRVNDLQRIETTSTGSDAAAVANAPKSFKLLGDGVALNDRLYFVESGSVASCEESDNDKSLRLLHVINAQEQSVLFADGNLVTTINFDSFAAGMTVVPCYQFGMEPYQLYQSIRLTVKMVKRYTGTLGSPQLAVAEVPEPLTFLGYGLSGGDLVRWILNGEEDCESNLASLTDLNTLGRVDTIPLGSNSAAVFNFSSVQSDFNPVLCYKFGEENFKLYSEISIAIGTIRAKSPQTGAKEIAVAGSRKDFTLLGTNLAEGDRVGWTSVIDSSIPCSNLSLLIPNAMNLDNDYLSYLTSIYTFGVALSPLSSGKRVYLCYGFGQEPFKLFTDLYVDVKSITNMRALMGSPSVAVAGALKTFLFDGDGVATGDFAKFVSSSNSSDCTDPGVTLMNIIKEYDDYDEMAMFLYEISARTATGSFQASDDTKSAGLKRVLCYRFGAEPFVFYENFHIDVKTVWRLRQTSPKAEGQNNVVVVNEPKQMTIDGVGISVKDTMKFVNAGTNMKDSDCVDLPAQGRTKQHLQVATDLTVALPFEQGSNGSTWVLCYKFDDEPFRLYASIAITVKQITALLDYTFQDVASLGRVATIGHRKQWKPVGSGIQEGDTVKIVPQSVTSSLECGQADANIATGTATMRVDKKMTFSGTISAFPASTRDVYHLCYQFQDEAFTYIRDFTLTTYGIISMDRGVVLESATTTAQVSGFRLSDTDEMGWTTSSTTCTTILGRTEVSGMKASLNFADTYSRLYLCYSFDRQPFDIFKTVTLTVAKAEIWTPQIVSVIADQTTEIVVSGTFGITQGADQVAWVPSDVDECSADAVALYTSVMQTSVTSVAKSKSIIPHAGEASFSAKYIAPRSGSGVTASDSFSTWKLCYRFGTTPDYIMFGDVLCKVLNIVEVLLISAETSSTAAVMKFQFHGVGMQDFDAAKWVDASMAASDADCKTLSAIGGSKISDVVNSRATFTFAEESSAMALCYRFLGHSLKLYANIPIQDSTTSRASIGQTTATNFDEEAAAAASDQFPASRDVATISLTLDKDIDAIPPGSNAEAAFKASFIATMATSLGIDASRIQITELVAGSVVVNFQLLASENPADPSVNDAVQDLRRQLMDTSSSLLTGSTVVVKNPATALRATVTSASAPATSSVAIQALGYQANGLFSFVRSLYSVTEKSSKLVIPILRRQGTSSVVSIAVQVQTTGSTAVYNQDYSFSASTTFDESLMMLHLRFGIGDSLGTIDLDILDNDVKEAHFKTISFSLRSPTTAGAALGSTKGTVVRIYDYGDGDPLVHSSFMASVDLPDNERDPLQGWQVVANGESLLRIDGNGIFAVDDVLGEDEYDQKCDLAAPSGVCTYACEFGGGLASSGGLGSSYNVLLLSGDDYVASVSGVGAFPSEAFTVSLWVKTTQRDPSACLYSYAVSSPTASAVPLALCNPSNLQLFINAESDVSGLNTFVNISDNVWHFVAVTWSSEDGRVRVVDNGMLVFDGGPYRTGQTLESSGFFVAGHLVLSSTAQAPCTVGADALAQRYTATSAIDALFVTTTGDVSCDVVANSGLKGQVQHVHVWSRILTRSELLGELSWPLRVVSNGLVLGWNFDTSHLLLQGRVVSDLSMQGHNQKNLGALHCSKHSTFPLALLPVSNTSNASTSSCLLRGEVPRLDAAFPCGPVFSSIWHFSAPASLITKLKAAYGGRLQYRLLTPSFNGSPRPRRGQVSIFSTTSIGAVTQISAALGSFDLPSASRWTYYSVVLREDFGWIAEPDGGALTAAEFGAVLDGATALWIRGDIWGYDSSGPGQEVVYLNDVELYGRW</sequence>
<dbReference type="EMBL" id="WSZM01000472">
    <property type="protein sequence ID" value="KAF4032624.1"/>
    <property type="molecule type" value="Genomic_DNA"/>
</dbReference>
<dbReference type="GO" id="GO:0030246">
    <property type="term" value="F:carbohydrate binding"/>
    <property type="evidence" value="ECO:0007669"/>
    <property type="project" value="UniProtKB-KW"/>
</dbReference>
<name>A0A833SVC4_PHYIN</name>
<dbReference type="InterPro" id="IPR006558">
    <property type="entry name" value="LamG-like"/>
</dbReference>
<dbReference type="InterPro" id="IPR051360">
    <property type="entry name" value="Neuronal_Pentraxin_Related"/>
</dbReference>
<feature type="chain" id="PRO_5032289936" evidence="6">
    <location>
        <begin position="25"/>
        <end position="3261"/>
    </location>
</feature>
<dbReference type="PANTHER" id="PTHR19277:SF125">
    <property type="entry name" value="B6"/>
    <property type="match status" value="1"/>
</dbReference>
<evidence type="ECO:0000313" key="9">
    <source>
        <dbReference type="Proteomes" id="UP000602510"/>
    </source>
</evidence>
<evidence type="ECO:0000256" key="6">
    <source>
        <dbReference type="SAM" id="SignalP"/>
    </source>
</evidence>
<keyword evidence="4" id="KW-0106">Calcium</keyword>
<evidence type="ECO:0000256" key="2">
    <source>
        <dbReference type="ARBA" id="ARBA00022723"/>
    </source>
</evidence>
<evidence type="ECO:0000256" key="4">
    <source>
        <dbReference type="ARBA" id="ARBA00022837"/>
    </source>
</evidence>
<dbReference type="SUPFAM" id="SSF141072">
    <property type="entry name" value="CalX-like"/>
    <property type="match status" value="1"/>
</dbReference>
<feature type="domain" description="LamG-like jellyroll fold" evidence="7">
    <location>
        <begin position="2848"/>
        <end position="3025"/>
    </location>
</feature>
<evidence type="ECO:0000256" key="5">
    <source>
        <dbReference type="ARBA" id="ARBA00023157"/>
    </source>
</evidence>
<comment type="cofactor">
    <cofactor evidence="1">
        <name>Ca(2+)</name>
        <dbReference type="ChEBI" id="CHEBI:29108"/>
    </cofactor>
</comment>
<dbReference type="InterPro" id="IPR038081">
    <property type="entry name" value="CalX-like_sf"/>
</dbReference>
<keyword evidence="9" id="KW-1185">Reference proteome</keyword>
<evidence type="ECO:0000259" key="7">
    <source>
        <dbReference type="SMART" id="SM00560"/>
    </source>
</evidence>
<proteinExistence type="predicted"/>
<dbReference type="InterPro" id="IPR013320">
    <property type="entry name" value="ConA-like_dom_sf"/>
</dbReference>
<dbReference type="SUPFAM" id="SSF49899">
    <property type="entry name" value="Concanavalin A-like lectins/glucanases"/>
    <property type="match status" value="1"/>
</dbReference>
<comment type="caution">
    <text evidence="8">The sequence shown here is derived from an EMBL/GenBank/DDBJ whole genome shotgun (WGS) entry which is preliminary data.</text>
</comment>
<keyword evidence="5" id="KW-1015">Disulfide bond</keyword>
<organism evidence="8 9">
    <name type="scientific">Phytophthora infestans</name>
    <name type="common">Potato late blight agent</name>
    <name type="synonym">Botrytis infestans</name>
    <dbReference type="NCBI Taxonomy" id="4787"/>
    <lineage>
        <taxon>Eukaryota</taxon>
        <taxon>Sar</taxon>
        <taxon>Stramenopiles</taxon>
        <taxon>Oomycota</taxon>
        <taxon>Peronosporomycetes</taxon>
        <taxon>Peronosporales</taxon>
        <taxon>Peronosporaceae</taxon>
        <taxon>Phytophthora</taxon>
    </lineage>
</organism>
<evidence type="ECO:0000256" key="3">
    <source>
        <dbReference type="ARBA" id="ARBA00022729"/>
    </source>
</evidence>
<keyword evidence="8" id="KW-0430">Lectin</keyword>
<keyword evidence="3 6" id="KW-0732">Signal</keyword>
<feature type="signal peptide" evidence="6">
    <location>
        <begin position="1"/>
        <end position="24"/>
    </location>
</feature>
<evidence type="ECO:0000313" key="8">
    <source>
        <dbReference type="EMBL" id="KAF4032624.1"/>
    </source>
</evidence>
<dbReference type="Gene3D" id="2.60.120.200">
    <property type="match status" value="1"/>
</dbReference>
<dbReference type="Gene3D" id="2.60.40.2030">
    <property type="match status" value="1"/>
</dbReference>
<protein>
    <submittedName>
        <fullName evidence="8">Concanavalin A-like lectin/glucanases superfamily</fullName>
    </submittedName>
</protein>
<dbReference type="Proteomes" id="UP000602510">
    <property type="component" value="Unassembled WGS sequence"/>
</dbReference>
<dbReference type="PANTHER" id="PTHR19277">
    <property type="entry name" value="PENTRAXIN"/>
    <property type="match status" value="1"/>
</dbReference>
<accession>A0A833SVC4</accession>